<feature type="signal peptide" evidence="1">
    <location>
        <begin position="1"/>
        <end position="22"/>
    </location>
</feature>
<dbReference type="RefSeq" id="WP_148896765.1">
    <property type="nucleotide sequence ID" value="NZ_VNIB01000013.1"/>
</dbReference>
<dbReference type="AlphaFoldDB" id="A0A5D3WHZ9"/>
<evidence type="ECO:0000256" key="1">
    <source>
        <dbReference type="SAM" id="SignalP"/>
    </source>
</evidence>
<evidence type="ECO:0000313" key="3">
    <source>
        <dbReference type="Proteomes" id="UP000324159"/>
    </source>
</evidence>
<dbReference type="Proteomes" id="UP000324159">
    <property type="component" value="Unassembled WGS sequence"/>
</dbReference>
<name>A0A5D3WHZ9_9BACT</name>
<reference evidence="2 3" key="1">
    <citation type="submission" date="2019-07" db="EMBL/GenBank/DDBJ databases">
        <title>Genomic Encyclopedia of Type Strains, Phase IV (KMG-IV): sequencing the most valuable type-strain genomes for metagenomic binning, comparative biology and taxonomic classification.</title>
        <authorList>
            <person name="Goeker M."/>
        </authorList>
    </citation>
    <scope>NUCLEOTIDE SEQUENCE [LARGE SCALE GENOMIC DNA]</scope>
    <source>
        <strain evidence="2 3">SS015</strain>
    </source>
</reference>
<feature type="chain" id="PRO_5022957184" evidence="1">
    <location>
        <begin position="23"/>
        <end position="255"/>
    </location>
</feature>
<comment type="caution">
    <text evidence="2">The sequence shown here is derived from an EMBL/GenBank/DDBJ whole genome shotgun (WGS) entry which is preliminary data.</text>
</comment>
<evidence type="ECO:0000313" key="2">
    <source>
        <dbReference type="EMBL" id="TYO96697.1"/>
    </source>
</evidence>
<gene>
    <name evidence="2" type="ORF">EDC39_11387</name>
</gene>
<dbReference type="EMBL" id="VNIB01000013">
    <property type="protein sequence ID" value="TYO96697.1"/>
    <property type="molecule type" value="Genomic_DNA"/>
</dbReference>
<proteinExistence type="predicted"/>
<accession>A0A5D3WHZ9</accession>
<sequence>MHARFMLTMLAALLLAAGPALADEMVSFKAGYLMLSPEGKVAVDQLSLSDQIDLEKDLGFDDSEEYFAEAALQFGDFRLGLAYVPLEFSGQGTLNRSINFNGQTFDAGVPTSSEVSIDLLDAGLTWYLVNVDDLPVRVQVGPEVSVKWVQAEATLKGEVGGVSTTETESVDVPVPTIGARVRIGLADFVSVSGRVGYLEYDDNSFLDADAQVELSPLPLVGIFGGYRYLELDVDDSGVFVDATFSGPYVGAFVRF</sequence>
<organism evidence="2 3">
    <name type="scientific">Geothermobacter ehrlichii</name>
    <dbReference type="NCBI Taxonomy" id="213224"/>
    <lineage>
        <taxon>Bacteria</taxon>
        <taxon>Pseudomonadati</taxon>
        <taxon>Thermodesulfobacteriota</taxon>
        <taxon>Desulfuromonadia</taxon>
        <taxon>Desulfuromonadales</taxon>
        <taxon>Geothermobacteraceae</taxon>
        <taxon>Geothermobacter</taxon>
    </lineage>
</organism>
<keyword evidence="1" id="KW-0732">Signal</keyword>
<protein>
    <submittedName>
        <fullName evidence="2">Outer membrane protein</fullName>
    </submittedName>
</protein>
<keyword evidence="3" id="KW-1185">Reference proteome</keyword>
<dbReference type="OrthoDB" id="5401597at2"/>